<reference evidence="1" key="1">
    <citation type="journal article" date="2007" name="PLoS ONE">
        <title>The first genome sequence of an elite grapevine cultivar (Pinot noir Vitis vinifera L.): coping with a highly heterozygous genome.</title>
        <authorList>
            <person name="Velasco R."/>
            <person name="Zharkikh A."/>
            <person name="Troggio M."/>
            <person name="Cartwright D.A."/>
            <person name="Cestaro A."/>
            <person name="Pruss D."/>
            <person name="Pindo M."/>
            <person name="FitzGerald L.M."/>
            <person name="Vezzulli S."/>
            <person name="Reid J."/>
            <person name="Malacarne G."/>
            <person name="Iliev D."/>
            <person name="Coppola G."/>
            <person name="Wardell B."/>
            <person name="Micheletti D."/>
            <person name="Macalma T."/>
            <person name="Facci M."/>
            <person name="Mitchell J.T."/>
            <person name="Perazzolli M."/>
            <person name="Eldredge G."/>
            <person name="Gatto P."/>
            <person name="Oyzerski R."/>
            <person name="Moretto M."/>
            <person name="Gutin N."/>
            <person name="Stefanini M."/>
            <person name="Chen Y."/>
            <person name="Segala C."/>
            <person name="Davenport C."/>
            <person name="Dematte L."/>
            <person name="Mraz A."/>
            <person name="Battilana J."/>
            <person name="Stormo K."/>
            <person name="Costa F."/>
            <person name="Tao Q."/>
            <person name="Si-Ammour A."/>
            <person name="Harkins T."/>
            <person name="Lackey A."/>
            <person name="Perbost C."/>
            <person name="Taillon B."/>
            <person name="Stella A."/>
            <person name="Solovyev V."/>
            <person name="Fawcett J.A."/>
            <person name="Sterck L."/>
            <person name="Vandepoele K."/>
            <person name="Grando S.M."/>
            <person name="Toppo S."/>
            <person name="Moser C."/>
            <person name="Lanchbury J."/>
            <person name="Bogden R."/>
            <person name="Skolnick M."/>
            <person name="Sgaramella V."/>
            <person name="Bhatnagar S.K."/>
            <person name="Fontana P."/>
            <person name="Gutin A."/>
            <person name="Van de Peer Y."/>
            <person name="Salamini F."/>
            <person name="Viola R."/>
        </authorList>
    </citation>
    <scope>NUCLEOTIDE SEQUENCE</scope>
</reference>
<dbReference type="PANTHER" id="PTHR37610">
    <property type="entry name" value="CCHC-TYPE DOMAIN-CONTAINING PROTEIN"/>
    <property type="match status" value="1"/>
</dbReference>
<protein>
    <submittedName>
        <fullName evidence="1">Uncharacterized protein</fullName>
    </submittedName>
</protein>
<accession>A5AXU0</accession>
<proteinExistence type="predicted"/>
<dbReference type="AlphaFoldDB" id="A5AXU0"/>
<gene>
    <name evidence="1" type="ORF">VITISV_004742</name>
</gene>
<dbReference type="PANTHER" id="PTHR37610:SF97">
    <property type="entry name" value="RETROTRANSPOSON GAG DOMAIN-CONTAINING PROTEIN"/>
    <property type="match status" value="1"/>
</dbReference>
<sequence>MIMALTTENKLGFVDGSLPRPSATDLLFDVWNHCNNMVTSWILNVVSRDTVRVFCISIMRLMCGVIYTIASTKAMGSMDVNKYYTKLKILWDELKKFQPIPVFALIVQEECQLSIGYGISSSLSPILIHPLLWLIRVSLPNLGVIVLSALTVVSKGIPWTNAISSMDIRRIAAANRLPELHHRQDFTDQNRRCKRVFQHLRLRFEPQNAFMCKLSSNVESASFSEVVLVPEWKKAIYVELEALETNGT</sequence>
<evidence type="ECO:0000313" key="1">
    <source>
        <dbReference type="EMBL" id="CAN80551.1"/>
    </source>
</evidence>
<organism evidence="1">
    <name type="scientific">Vitis vinifera</name>
    <name type="common">Grape</name>
    <dbReference type="NCBI Taxonomy" id="29760"/>
    <lineage>
        <taxon>Eukaryota</taxon>
        <taxon>Viridiplantae</taxon>
        <taxon>Streptophyta</taxon>
        <taxon>Embryophyta</taxon>
        <taxon>Tracheophyta</taxon>
        <taxon>Spermatophyta</taxon>
        <taxon>Magnoliopsida</taxon>
        <taxon>eudicotyledons</taxon>
        <taxon>Gunneridae</taxon>
        <taxon>Pentapetalae</taxon>
        <taxon>rosids</taxon>
        <taxon>Vitales</taxon>
        <taxon>Vitaceae</taxon>
        <taxon>Viteae</taxon>
        <taxon>Vitis</taxon>
    </lineage>
</organism>
<name>A5AXU0_VITVI</name>
<dbReference type="EMBL" id="AM439532">
    <property type="protein sequence ID" value="CAN80551.1"/>
    <property type="molecule type" value="Genomic_DNA"/>
</dbReference>